<feature type="domain" description="Rhodanese" evidence="9">
    <location>
        <begin position="167"/>
        <end position="278"/>
    </location>
</feature>
<keyword evidence="3 10" id="KW-0808">Transferase</keyword>
<dbReference type="SMART" id="SM00450">
    <property type="entry name" value="RHOD"/>
    <property type="match status" value="2"/>
</dbReference>
<accession>A0A839SX41</accession>
<dbReference type="GO" id="GO:0004792">
    <property type="term" value="F:thiosulfate-cyanide sulfurtransferase activity"/>
    <property type="evidence" value="ECO:0007669"/>
    <property type="project" value="InterPro"/>
</dbReference>
<evidence type="ECO:0000256" key="4">
    <source>
        <dbReference type="ARBA" id="ARBA00022737"/>
    </source>
</evidence>
<dbReference type="PANTHER" id="PTHR11364:SF27">
    <property type="entry name" value="SULFURTRANSFERASE"/>
    <property type="match status" value="1"/>
</dbReference>
<dbReference type="NCBIfam" id="NF008557">
    <property type="entry name" value="PRK11493.1"/>
    <property type="match status" value="1"/>
</dbReference>
<dbReference type="PANTHER" id="PTHR11364">
    <property type="entry name" value="THIOSULFATE SULFERTANSFERASE"/>
    <property type="match status" value="1"/>
</dbReference>
<evidence type="ECO:0000256" key="5">
    <source>
        <dbReference type="ARBA" id="ARBA00051793"/>
    </source>
</evidence>
<dbReference type="EMBL" id="JACHXA010000004">
    <property type="protein sequence ID" value="MBB3065513.1"/>
    <property type="molecule type" value="Genomic_DNA"/>
</dbReference>
<sequence length="290" mass="32073">MKPNNSALVSVAWLSEHLQAPDVRIVDASYFLPAEKRDAQAEFEEAHIPGAVFFDIDEIKDDNSDLPHMLPSPEKFSSRVRNLGLGDGNRIVVYDRLGMRSSPRVWWTFKVFGHSDVTVLDGGLPKWQAEGKPVERGPMRLPGPRHFTARKNSFLVKDKDQMMRNLESQRFQVVDARSRGRFDGSEPELWPGRRSGHIPGSLNLPFTDVIDSASGVLLPNHLLLEHIEKAGIDLSKPIVTTCGSGITASVLALALHEIGHKDFAVYDGSWSEWGLDSSGTPVETGEIASN</sequence>
<keyword evidence="10" id="KW-0670">Pyruvate</keyword>
<dbReference type="InterPro" id="IPR001307">
    <property type="entry name" value="Thiosulphate_STrfase_CS"/>
</dbReference>
<evidence type="ECO:0000313" key="11">
    <source>
        <dbReference type="Proteomes" id="UP000581135"/>
    </source>
</evidence>
<dbReference type="GO" id="GO:0005737">
    <property type="term" value="C:cytoplasm"/>
    <property type="evidence" value="ECO:0007669"/>
    <property type="project" value="UniProtKB-SubCell"/>
</dbReference>
<comment type="catalytic activity">
    <reaction evidence="5">
        <text>2-oxo-3-sulfanylpropanoate + [thioredoxin]-dithiol = [thioredoxin]-disulfide + hydrogen sulfide + pyruvate + H(+)</text>
        <dbReference type="Rhea" id="RHEA:21740"/>
        <dbReference type="Rhea" id="RHEA-COMP:10698"/>
        <dbReference type="Rhea" id="RHEA-COMP:10700"/>
        <dbReference type="ChEBI" id="CHEBI:15361"/>
        <dbReference type="ChEBI" id="CHEBI:15378"/>
        <dbReference type="ChEBI" id="CHEBI:29919"/>
        <dbReference type="ChEBI" id="CHEBI:29950"/>
        <dbReference type="ChEBI" id="CHEBI:50058"/>
        <dbReference type="ChEBI" id="CHEBI:57678"/>
        <dbReference type="EC" id="2.8.1.2"/>
    </reaction>
    <physiologicalReaction direction="left-to-right" evidence="5">
        <dbReference type="Rhea" id="RHEA:21741"/>
    </physiologicalReaction>
</comment>
<keyword evidence="11" id="KW-1185">Reference proteome</keyword>
<evidence type="ECO:0000256" key="7">
    <source>
        <dbReference type="ARBA" id="ARBA00070833"/>
    </source>
</evidence>
<dbReference type="GO" id="GO:0016784">
    <property type="term" value="F:3-mercaptopyruvate sulfurtransferase activity"/>
    <property type="evidence" value="ECO:0007669"/>
    <property type="project" value="UniProtKB-EC"/>
</dbReference>
<dbReference type="AlphaFoldDB" id="A0A839SX41"/>
<protein>
    <recommendedName>
        <fullName evidence="7">3-mercaptopyruvate sulfurtransferase</fullName>
        <ecNumber evidence="6">2.8.1.2</ecNumber>
    </recommendedName>
    <alternativeName>
        <fullName evidence="8">Rhodanese-like protein</fullName>
    </alternativeName>
</protein>
<evidence type="ECO:0000256" key="1">
    <source>
        <dbReference type="ARBA" id="ARBA00004496"/>
    </source>
</evidence>
<reference evidence="10 11" key="1">
    <citation type="submission" date="2020-08" db="EMBL/GenBank/DDBJ databases">
        <title>Genomic Encyclopedia of Type Strains, Phase III (KMG-III): the genomes of soil and plant-associated and newly described type strains.</title>
        <authorList>
            <person name="Whitman W."/>
        </authorList>
    </citation>
    <scope>NUCLEOTIDE SEQUENCE [LARGE SCALE GENOMIC DNA]</scope>
    <source>
        <strain evidence="10 11">CECT 8803</strain>
    </source>
</reference>
<proteinExistence type="predicted"/>
<comment type="caution">
    <text evidence="10">The sequence shown here is derived from an EMBL/GenBank/DDBJ whole genome shotgun (WGS) entry which is preliminary data.</text>
</comment>
<evidence type="ECO:0000259" key="9">
    <source>
        <dbReference type="PROSITE" id="PS50206"/>
    </source>
</evidence>
<evidence type="ECO:0000313" key="10">
    <source>
        <dbReference type="EMBL" id="MBB3065513.1"/>
    </source>
</evidence>
<dbReference type="PROSITE" id="PS00380">
    <property type="entry name" value="RHODANESE_1"/>
    <property type="match status" value="1"/>
</dbReference>
<dbReference type="FunFam" id="3.40.250.10:FF:000015">
    <property type="entry name" value="Sulfurtransferase"/>
    <property type="match status" value="1"/>
</dbReference>
<evidence type="ECO:0000256" key="8">
    <source>
        <dbReference type="ARBA" id="ARBA00078354"/>
    </source>
</evidence>
<organism evidence="10 11">
    <name type="scientific">Limibacillus halophilus</name>
    <dbReference type="NCBI Taxonomy" id="1579333"/>
    <lineage>
        <taxon>Bacteria</taxon>
        <taxon>Pseudomonadati</taxon>
        <taxon>Pseudomonadota</taxon>
        <taxon>Alphaproteobacteria</taxon>
        <taxon>Rhodospirillales</taxon>
        <taxon>Rhodovibrionaceae</taxon>
        <taxon>Limibacillus</taxon>
    </lineage>
</organism>
<dbReference type="Gene3D" id="3.40.250.10">
    <property type="entry name" value="Rhodanese-like domain"/>
    <property type="match status" value="2"/>
</dbReference>
<comment type="subcellular location">
    <subcellularLocation>
        <location evidence="1">Cytoplasm</location>
    </subcellularLocation>
</comment>
<keyword evidence="4" id="KW-0677">Repeat</keyword>
<name>A0A839SX41_9PROT</name>
<dbReference type="CDD" id="cd01449">
    <property type="entry name" value="TST_Repeat_2"/>
    <property type="match status" value="1"/>
</dbReference>
<dbReference type="InterPro" id="IPR045078">
    <property type="entry name" value="TST/MPST-like"/>
</dbReference>
<evidence type="ECO:0000256" key="3">
    <source>
        <dbReference type="ARBA" id="ARBA00022679"/>
    </source>
</evidence>
<dbReference type="Proteomes" id="UP000581135">
    <property type="component" value="Unassembled WGS sequence"/>
</dbReference>
<feature type="domain" description="Rhodanese" evidence="9">
    <location>
        <begin position="19"/>
        <end position="136"/>
    </location>
</feature>
<dbReference type="SUPFAM" id="SSF52821">
    <property type="entry name" value="Rhodanese/Cell cycle control phosphatase"/>
    <property type="match status" value="2"/>
</dbReference>
<dbReference type="InterPro" id="IPR001763">
    <property type="entry name" value="Rhodanese-like_dom"/>
</dbReference>
<gene>
    <name evidence="10" type="ORF">FHR98_001800</name>
</gene>
<evidence type="ECO:0000256" key="6">
    <source>
        <dbReference type="ARBA" id="ARBA00066832"/>
    </source>
</evidence>
<dbReference type="EC" id="2.8.1.2" evidence="6"/>
<dbReference type="CDD" id="cd01448">
    <property type="entry name" value="TST_Repeat_1"/>
    <property type="match status" value="1"/>
</dbReference>
<dbReference type="InterPro" id="IPR036873">
    <property type="entry name" value="Rhodanese-like_dom_sf"/>
</dbReference>
<keyword evidence="2" id="KW-0963">Cytoplasm</keyword>
<dbReference type="PROSITE" id="PS50206">
    <property type="entry name" value="RHODANESE_3"/>
    <property type="match status" value="2"/>
</dbReference>
<dbReference type="FunFam" id="3.40.250.10:FF:000001">
    <property type="entry name" value="Sulfurtransferase"/>
    <property type="match status" value="1"/>
</dbReference>
<evidence type="ECO:0000256" key="2">
    <source>
        <dbReference type="ARBA" id="ARBA00022490"/>
    </source>
</evidence>
<dbReference type="RefSeq" id="WP_183416334.1">
    <property type="nucleotide sequence ID" value="NZ_JACHXA010000004.1"/>
</dbReference>
<dbReference type="Pfam" id="PF00581">
    <property type="entry name" value="Rhodanese"/>
    <property type="match status" value="2"/>
</dbReference>